<keyword evidence="3" id="KW-1185">Reference proteome</keyword>
<dbReference type="AlphaFoldDB" id="A0AAV7S6L7"/>
<feature type="region of interest" description="Disordered" evidence="1">
    <location>
        <begin position="99"/>
        <end position="124"/>
    </location>
</feature>
<accession>A0AAV7S6L7</accession>
<gene>
    <name evidence="2" type="ORF">NDU88_000376</name>
</gene>
<sequence>MLMHLGHAMSWVRRMTMRKPCLVRSGGDSVDWPRRWTRQTLDVQGIVECRRQRMLQLVLNSLAASMHGMVHGPESPPPSNSRLERELVFHVLGRGRAQAKDSRKCSSTQQNLLTKSGGTYLKEE</sequence>
<comment type="caution">
    <text evidence="2">The sequence shown here is derived from an EMBL/GenBank/DDBJ whole genome shotgun (WGS) entry which is preliminary data.</text>
</comment>
<evidence type="ECO:0000256" key="1">
    <source>
        <dbReference type="SAM" id="MobiDB-lite"/>
    </source>
</evidence>
<evidence type="ECO:0000313" key="3">
    <source>
        <dbReference type="Proteomes" id="UP001066276"/>
    </source>
</evidence>
<dbReference type="EMBL" id="JANPWB010000008">
    <property type="protein sequence ID" value="KAJ1159872.1"/>
    <property type="molecule type" value="Genomic_DNA"/>
</dbReference>
<name>A0AAV7S6L7_PLEWA</name>
<proteinExistence type="predicted"/>
<protein>
    <submittedName>
        <fullName evidence="2">Uncharacterized protein</fullName>
    </submittedName>
</protein>
<dbReference type="Proteomes" id="UP001066276">
    <property type="component" value="Chromosome 4_2"/>
</dbReference>
<reference evidence="2" key="1">
    <citation type="journal article" date="2022" name="bioRxiv">
        <title>Sequencing and chromosome-scale assembly of the giantPleurodeles waltlgenome.</title>
        <authorList>
            <person name="Brown T."/>
            <person name="Elewa A."/>
            <person name="Iarovenko S."/>
            <person name="Subramanian E."/>
            <person name="Araus A.J."/>
            <person name="Petzold A."/>
            <person name="Susuki M."/>
            <person name="Suzuki K.-i.T."/>
            <person name="Hayashi T."/>
            <person name="Toyoda A."/>
            <person name="Oliveira C."/>
            <person name="Osipova E."/>
            <person name="Leigh N.D."/>
            <person name="Simon A."/>
            <person name="Yun M.H."/>
        </authorList>
    </citation>
    <scope>NUCLEOTIDE SEQUENCE</scope>
    <source>
        <strain evidence="2">20211129_DDA</strain>
        <tissue evidence="2">Liver</tissue>
    </source>
</reference>
<organism evidence="2 3">
    <name type="scientific">Pleurodeles waltl</name>
    <name type="common">Iberian ribbed newt</name>
    <dbReference type="NCBI Taxonomy" id="8319"/>
    <lineage>
        <taxon>Eukaryota</taxon>
        <taxon>Metazoa</taxon>
        <taxon>Chordata</taxon>
        <taxon>Craniata</taxon>
        <taxon>Vertebrata</taxon>
        <taxon>Euteleostomi</taxon>
        <taxon>Amphibia</taxon>
        <taxon>Batrachia</taxon>
        <taxon>Caudata</taxon>
        <taxon>Salamandroidea</taxon>
        <taxon>Salamandridae</taxon>
        <taxon>Pleurodelinae</taxon>
        <taxon>Pleurodeles</taxon>
    </lineage>
</organism>
<evidence type="ECO:0000313" key="2">
    <source>
        <dbReference type="EMBL" id="KAJ1159872.1"/>
    </source>
</evidence>
<feature type="compositionally biased region" description="Polar residues" evidence="1">
    <location>
        <begin position="105"/>
        <end position="117"/>
    </location>
</feature>